<feature type="compositionally biased region" description="Polar residues" evidence="1">
    <location>
        <begin position="68"/>
        <end position="85"/>
    </location>
</feature>
<reference evidence="2 3" key="1">
    <citation type="journal article" date="2014" name="ISME J.">
        <title>Ecophysiology of Thioploca ingrica as revealed by the complete genome sequence supplemented with proteomic evidence.</title>
        <authorList>
            <person name="Kojima H."/>
            <person name="Ogura Y."/>
            <person name="Yamamoto N."/>
            <person name="Togashi T."/>
            <person name="Mori H."/>
            <person name="Watanabe T."/>
            <person name="Nemoto F."/>
            <person name="Kurokawa K."/>
            <person name="Hayashi T."/>
            <person name="Fukui M."/>
        </authorList>
    </citation>
    <scope>NUCLEOTIDE SEQUENCE [LARGE SCALE GENOMIC DNA]</scope>
</reference>
<dbReference type="HOGENOM" id="CLU_1517250_0_0_6"/>
<evidence type="ECO:0000313" key="2">
    <source>
        <dbReference type="EMBL" id="BAP56674.1"/>
    </source>
</evidence>
<name>A0A090AHD4_9GAMM</name>
<dbReference type="Proteomes" id="UP000031623">
    <property type="component" value="Chromosome"/>
</dbReference>
<sequence length="177" mass="19254">MSHSVKTKSPQPVNTIAINNRPEHFTTLEGALKALMVTLNQVSEEIKALQPLLLELTKTEPGTKPATKKSSSGTQQKAPVETKTTAPGKETATVNVEKSTAASQKSSPTFLEAINTLPIPELADKLKSANANQNVIKNIVKERKKIDFKEFSSLEDIILRIKGLAKPSLDKILGQWS</sequence>
<organism evidence="2 3">
    <name type="scientific">Thioploca ingrica</name>
    <dbReference type="NCBI Taxonomy" id="40754"/>
    <lineage>
        <taxon>Bacteria</taxon>
        <taxon>Pseudomonadati</taxon>
        <taxon>Pseudomonadota</taxon>
        <taxon>Gammaproteobacteria</taxon>
        <taxon>Thiotrichales</taxon>
        <taxon>Thiotrichaceae</taxon>
        <taxon>Thioploca</taxon>
    </lineage>
</organism>
<feature type="region of interest" description="Disordered" evidence="1">
    <location>
        <begin position="60"/>
        <end position="101"/>
    </location>
</feature>
<feature type="compositionally biased region" description="Polar residues" evidence="1">
    <location>
        <begin position="92"/>
        <end position="101"/>
    </location>
</feature>
<accession>A0A090AHD4</accession>
<dbReference type="AlphaFoldDB" id="A0A090AHD4"/>
<evidence type="ECO:0000256" key="1">
    <source>
        <dbReference type="SAM" id="MobiDB-lite"/>
    </source>
</evidence>
<evidence type="ECO:0000313" key="3">
    <source>
        <dbReference type="Proteomes" id="UP000031623"/>
    </source>
</evidence>
<dbReference type="EMBL" id="AP014633">
    <property type="protein sequence ID" value="BAP56674.1"/>
    <property type="molecule type" value="Genomic_DNA"/>
</dbReference>
<protein>
    <submittedName>
        <fullName evidence="2">Uncharacterized protein</fullName>
    </submittedName>
</protein>
<keyword evidence="3" id="KW-1185">Reference proteome</keyword>
<gene>
    <name evidence="2" type="ORF">THII_2377</name>
</gene>
<dbReference type="KEGG" id="tig:THII_2377"/>
<dbReference type="OrthoDB" id="9998684at2"/>
<proteinExistence type="predicted"/>